<feature type="transmembrane region" description="Helical" evidence="2">
    <location>
        <begin position="182"/>
        <end position="207"/>
    </location>
</feature>
<protein>
    <submittedName>
        <fullName evidence="3">Uncharacterized protein</fullName>
    </submittedName>
</protein>
<organism evidence="3">
    <name type="scientific">Triticum aestivum</name>
    <name type="common">Wheat</name>
    <dbReference type="NCBI Taxonomy" id="4565"/>
    <lineage>
        <taxon>Eukaryota</taxon>
        <taxon>Viridiplantae</taxon>
        <taxon>Streptophyta</taxon>
        <taxon>Embryophyta</taxon>
        <taxon>Tracheophyta</taxon>
        <taxon>Spermatophyta</taxon>
        <taxon>Magnoliopsida</taxon>
        <taxon>Liliopsida</taxon>
        <taxon>Poales</taxon>
        <taxon>Poaceae</taxon>
        <taxon>BOP clade</taxon>
        <taxon>Pooideae</taxon>
        <taxon>Triticodae</taxon>
        <taxon>Triticeae</taxon>
        <taxon>Triticinae</taxon>
        <taxon>Triticum</taxon>
    </lineage>
</organism>
<evidence type="ECO:0000256" key="2">
    <source>
        <dbReference type="SAM" id="Phobius"/>
    </source>
</evidence>
<name>A0A080YTP8_WHEAT</name>
<sequence length="210" mass="22418">MASKAVAALAVTDELALPLRAVGDLAATAGVSREEVVVITQCTSLGNTPSQAPLSPNPKLMMRSQFSWDRTIWIQVCGIHCKSMHTQVKLVVTRLVYPLFKLLGFLSSESPAPAAAAMPASRAAALPPAPASRSLTPPPRHGLVRGKKHANETKKVAMAGLVHHSFNFRAHQVKGAKVLEMCLYLLIVLSVEGYIVIGVILYGYIVIGGM</sequence>
<evidence type="ECO:0000256" key="1">
    <source>
        <dbReference type="SAM" id="MobiDB-lite"/>
    </source>
</evidence>
<dbReference type="EMBL" id="HG670306">
    <property type="protein sequence ID" value="CDM86730.1"/>
    <property type="molecule type" value="Genomic_DNA"/>
</dbReference>
<feature type="region of interest" description="Disordered" evidence="1">
    <location>
        <begin position="127"/>
        <end position="147"/>
    </location>
</feature>
<evidence type="ECO:0000313" key="3">
    <source>
        <dbReference type="EMBL" id="CDM86730.1"/>
    </source>
</evidence>
<dbReference type="AlphaFoldDB" id="A0A080YTP8"/>
<reference evidence="3" key="1">
    <citation type="journal article" date="2014" name="Science">
        <title>Structural and functional partitioning of bread wheat chromosome 3B.</title>
        <authorList>
            <person name="Choulet F."/>
            <person name="Alberti A."/>
            <person name="Theil S."/>
            <person name="Glover N."/>
            <person name="Barbe V."/>
            <person name="Daron J."/>
            <person name="Pingault L."/>
            <person name="Sourdille P."/>
            <person name="Couloux A."/>
            <person name="Paux E."/>
            <person name="Leroy P."/>
            <person name="Mangenot S."/>
            <person name="Guilhot N."/>
            <person name="Le Gouis J."/>
            <person name="Balfourier F."/>
            <person name="Alaux M."/>
            <person name="Jamilloux V."/>
            <person name="Poulain J."/>
            <person name="Durand C."/>
            <person name="Bellec A."/>
            <person name="Gaspin C."/>
            <person name="Safar J."/>
            <person name="Dolezel J."/>
            <person name="Rogers J."/>
            <person name="Vandepoele K."/>
            <person name="Aury J.M."/>
            <person name="Mayer K."/>
            <person name="Berges H."/>
            <person name="Quesneville H."/>
            <person name="Wincker P."/>
            <person name="Feuillet C."/>
        </authorList>
    </citation>
    <scope>NUCLEOTIDE SEQUENCE</scope>
</reference>
<keyword evidence="2" id="KW-0472">Membrane</keyword>
<keyword evidence="2" id="KW-0812">Transmembrane</keyword>
<proteinExistence type="predicted"/>
<keyword evidence="2" id="KW-1133">Transmembrane helix</keyword>
<dbReference type="HOGENOM" id="CLU_1312108_0_0_1"/>
<gene>
    <name evidence="3" type="ORF">TRAES_3BF052700200CFD_c1</name>
</gene>
<accession>A0A080YTP8</accession>